<evidence type="ECO:0000313" key="20">
    <source>
        <dbReference type="EMBL" id="ARS00898.1"/>
    </source>
</evidence>
<dbReference type="AlphaFoldDB" id="A0A1X9WD93"/>
<comment type="catalytic activity">
    <reaction evidence="17">
        <text>a ubiquinone + NADH + 5 H(+)(in) = a ubiquinol + NAD(+) + 4 H(+)(out)</text>
        <dbReference type="Rhea" id="RHEA:29091"/>
        <dbReference type="Rhea" id="RHEA-COMP:9565"/>
        <dbReference type="Rhea" id="RHEA-COMP:9566"/>
        <dbReference type="ChEBI" id="CHEBI:15378"/>
        <dbReference type="ChEBI" id="CHEBI:16389"/>
        <dbReference type="ChEBI" id="CHEBI:17976"/>
        <dbReference type="ChEBI" id="CHEBI:57540"/>
        <dbReference type="ChEBI" id="CHEBI:57945"/>
        <dbReference type="EC" id="7.1.1.2"/>
    </reaction>
</comment>
<feature type="transmembrane region" description="Helical" evidence="18">
    <location>
        <begin position="314"/>
        <end position="332"/>
    </location>
</feature>
<comment type="subcellular location">
    <subcellularLocation>
        <location evidence="1">Mitochondrion inner membrane</location>
        <topology evidence="1">Multi-pass membrane protein</topology>
    </subcellularLocation>
</comment>
<keyword evidence="10" id="KW-0249">Electron transport</keyword>
<evidence type="ECO:0000256" key="2">
    <source>
        <dbReference type="ARBA" id="ARBA00007012"/>
    </source>
</evidence>
<keyword evidence="7 18" id="KW-0812">Transmembrane</keyword>
<evidence type="ECO:0000256" key="8">
    <source>
        <dbReference type="ARBA" id="ARBA00022792"/>
    </source>
</evidence>
<reference evidence="20" key="1">
    <citation type="journal article" date="2017" name="Sci. Rep.">
        <title>The mitochondrial genomes of the acoelomorph worms Paratomella rubra, Isodiametra pulchra and Archaphanostoma ylvae.</title>
        <authorList>
            <person name="Robertson H.E."/>
            <person name="Lapraz F."/>
            <person name="Egger B."/>
            <person name="Telford M.J."/>
            <person name="Schiffer P.H."/>
        </authorList>
    </citation>
    <scope>NUCLEOTIDE SEQUENCE</scope>
</reference>
<evidence type="ECO:0000256" key="6">
    <source>
        <dbReference type="ARBA" id="ARBA00022660"/>
    </source>
</evidence>
<geneLocation type="mitochondrion" evidence="20"/>
<keyword evidence="9" id="KW-1278">Translocase</keyword>
<protein>
    <recommendedName>
        <fullName evidence="4">NADH-ubiquinone oxidoreductase chain 2</fullName>
        <ecNumber evidence="3">7.1.1.2</ecNumber>
    </recommendedName>
    <alternativeName>
        <fullName evidence="16">NADH dehydrogenase subunit 2</fullName>
    </alternativeName>
</protein>
<dbReference type="Pfam" id="PF00361">
    <property type="entry name" value="Proton_antipo_M"/>
    <property type="match status" value="1"/>
</dbReference>
<evidence type="ECO:0000256" key="1">
    <source>
        <dbReference type="ARBA" id="ARBA00004448"/>
    </source>
</evidence>
<evidence type="ECO:0000256" key="17">
    <source>
        <dbReference type="ARBA" id="ARBA00049551"/>
    </source>
</evidence>
<evidence type="ECO:0000256" key="9">
    <source>
        <dbReference type="ARBA" id="ARBA00022967"/>
    </source>
</evidence>
<evidence type="ECO:0000256" key="18">
    <source>
        <dbReference type="SAM" id="Phobius"/>
    </source>
</evidence>
<keyword evidence="11 18" id="KW-1133">Transmembrane helix</keyword>
<dbReference type="InterPro" id="IPR050175">
    <property type="entry name" value="Complex_I_Subunit_2"/>
</dbReference>
<feature type="domain" description="NADH:quinone oxidoreductase/Mrp antiporter transmembrane" evidence="19">
    <location>
        <begin position="27"/>
        <end position="281"/>
    </location>
</feature>
<dbReference type="GO" id="GO:0006120">
    <property type="term" value="P:mitochondrial electron transport, NADH to ubiquinone"/>
    <property type="evidence" value="ECO:0007669"/>
    <property type="project" value="TreeGrafter"/>
</dbReference>
<feature type="transmembrane region" description="Helical" evidence="18">
    <location>
        <begin position="237"/>
        <end position="261"/>
    </location>
</feature>
<feature type="transmembrane region" description="Helical" evidence="18">
    <location>
        <begin position="111"/>
        <end position="133"/>
    </location>
</feature>
<keyword evidence="15 18" id="KW-0472">Membrane</keyword>
<feature type="transmembrane region" description="Helical" evidence="18">
    <location>
        <begin position="204"/>
        <end position="225"/>
    </location>
</feature>
<organism evidence="20">
    <name type="scientific">Baltalimania ylvae</name>
    <dbReference type="NCBI Taxonomy" id="3341436"/>
    <lineage>
        <taxon>Eukaryota</taxon>
        <taxon>Metazoa</taxon>
        <taxon>Xenacoelomorpha</taxon>
        <taxon>Acoelomorpha</taxon>
        <taxon>Acoela</taxon>
        <taxon>Isodiametridae</taxon>
        <taxon>Baltalimania</taxon>
    </lineage>
</organism>
<keyword evidence="8" id="KW-0999">Mitochondrion inner membrane</keyword>
<keyword evidence="6" id="KW-0679">Respiratory chain</keyword>
<feature type="transmembrane region" description="Helical" evidence="18">
    <location>
        <begin position="273"/>
        <end position="293"/>
    </location>
</feature>
<accession>A0A1X9WD93</accession>
<dbReference type="PANTHER" id="PTHR46552">
    <property type="entry name" value="NADH-UBIQUINONE OXIDOREDUCTASE CHAIN 2"/>
    <property type="match status" value="1"/>
</dbReference>
<keyword evidence="14 20" id="KW-0496">Mitochondrion</keyword>
<feature type="transmembrane region" description="Helical" evidence="18">
    <location>
        <begin position="178"/>
        <end position="198"/>
    </location>
</feature>
<dbReference type="GO" id="GO:0008137">
    <property type="term" value="F:NADH dehydrogenase (ubiquinone) activity"/>
    <property type="evidence" value="ECO:0007669"/>
    <property type="project" value="UniProtKB-EC"/>
</dbReference>
<dbReference type="InterPro" id="IPR001750">
    <property type="entry name" value="ND/Mrp_TM"/>
</dbReference>
<dbReference type="GO" id="GO:0005743">
    <property type="term" value="C:mitochondrial inner membrane"/>
    <property type="evidence" value="ECO:0007669"/>
    <property type="project" value="UniProtKB-SubCell"/>
</dbReference>
<evidence type="ECO:0000256" key="11">
    <source>
        <dbReference type="ARBA" id="ARBA00022989"/>
    </source>
</evidence>
<dbReference type="EMBL" id="KY825223">
    <property type="protein sequence ID" value="ARS00898.1"/>
    <property type="molecule type" value="Genomic_DNA"/>
</dbReference>
<feature type="transmembrane region" description="Helical" evidence="18">
    <location>
        <begin position="153"/>
        <end position="171"/>
    </location>
</feature>
<evidence type="ECO:0000259" key="19">
    <source>
        <dbReference type="Pfam" id="PF00361"/>
    </source>
</evidence>
<feature type="transmembrane region" description="Helical" evidence="18">
    <location>
        <begin position="60"/>
        <end position="79"/>
    </location>
</feature>
<evidence type="ECO:0000256" key="14">
    <source>
        <dbReference type="ARBA" id="ARBA00023128"/>
    </source>
</evidence>
<evidence type="ECO:0000256" key="3">
    <source>
        <dbReference type="ARBA" id="ARBA00012944"/>
    </source>
</evidence>
<dbReference type="EC" id="7.1.1.2" evidence="3"/>
<evidence type="ECO:0000256" key="12">
    <source>
        <dbReference type="ARBA" id="ARBA00023027"/>
    </source>
</evidence>
<evidence type="ECO:0000256" key="16">
    <source>
        <dbReference type="ARBA" id="ARBA00031028"/>
    </source>
</evidence>
<dbReference type="PANTHER" id="PTHR46552:SF1">
    <property type="entry name" value="NADH-UBIQUINONE OXIDOREDUCTASE CHAIN 2"/>
    <property type="match status" value="1"/>
</dbReference>
<feature type="transmembrane region" description="Helical" evidence="18">
    <location>
        <begin position="5"/>
        <end position="23"/>
    </location>
</feature>
<sequence>MILSLTIGVTLSMFCLGISIFFLSEESLFLMWMSLELITWSLLPLMLLKKKILMVEGMMKYFILQSLSSLIWVISSLIWQEMSYLNWQGAEFFLTTLMFSSLMLKLGIFPLHGWVMDLLCVSDIAIIFFLLVLQKIPPLIVMMKMLFLSQMSFFLKMFLIFPIFFFCYFSLPNFSKIYFLLFFSSLYHMSIMFLMMSWEGSSNITILYFFSYSVYFGICSWSCYITHYENKSQNTSMSLFLIFWGMSGMPPFLMFLVKVLFVNTLNWAWSDLILMFFAVIMTLYIFSFLSFFLENLSKTSSSSYTISNMYFPSLSLNILSYMGIFFMPAFLICL</sequence>
<gene>
    <name evidence="20" type="primary">nad2</name>
</gene>
<evidence type="ECO:0000256" key="5">
    <source>
        <dbReference type="ARBA" id="ARBA00022448"/>
    </source>
</evidence>
<name>A0A1X9WD93_9BILA</name>
<feature type="transmembrane region" description="Helical" evidence="18">
    <location>
        <begin position="85"/>
        <end position="104"/>
    </location>
</feature>
<evidence type="ECO:0000256" key="13">
    <source>
        <dbReference type="ARBA" id="ARBA00023075"/>
    </source>
</evidence>
<keyword evidence="13" id="KW-0830">Ubiquinone</keyword>
<feature type="transmembrane region" description="Helical" evidence="18">
    <location>
        <begin position="29"/>
        <end position="48"/>
    </location>
</feature>
<keyword evidence="12" id="KW-0520">NAD</keyword>
<proteinExistence type="inferred from homology"/>
<comment type="similarity">
    <text evidence="2">Belongs to the complex I subunit 2 family.</text>
</comment>
<keyword evidence="5" id="KW-0813">Transport</keyword>
<evidence type="ECO:0000256" key="4">
    <source>
        <dbReference type="ARBA" id="ARBA00021008"/>
    </source>
</evidence>
<evidence type="ECO:0000256" key="7">
    <source>
        <dbReference type="ARBA" id="ARBA00022692"/>
    </source>
</evidence>
<evidence type="ECO:0000256" key="10">
    <source>
        <dbReference type="ARBA" id="ARBA00022982"/>
    </source>
</evidence>
<evidence type="ECO:0000256" key="15">
    <source>
        <dbReference type="ARBA" id="ARBA00023136"/>
    </source>
</evidence>